<feature type="region of interest" description="Disordered" evidence="2">
    <location>
        <begin position="581"/>
        <end position="850"/>
    </location>
</feature>
<organism evidence="4 5">
    <name type="scientific">Lachancea nothofagi CBS 11611</name>
    <dbReference type="NCBI Taxonomy" id="1266666"/>
    <lineage>
        <taxon>Eukaryota</taxon>
        <taxon>Fungi</taxon>
        <taxon>Dikarya</taxon>
        <taxon>Ascomycota</taxon>
        <taxon>Saccharomycotina</taxon>
        <taxon>Saccharomycetes</taxon>
        <taxon>Saccharomycetales</taxon>
        <taxon>Saccharomycetaceae</taxon>
        <taxon>Lachancea</taxon>
    </lineage>
</organism>
<evidence type="ECO:0000259" key="3">
    <source>
        <dbReference type="PROSITE" id="PS50011"/>
    </source>
</evidence>
<dbReference type="AlphaFoldDB" id="A0A1G4IP21"/>
<dbReference type="GO" id="GO:0005524">
    <property type="term" value="F:ATP binding"/>
    <property type="evidence" value="ECO:0007669"/>
    <property type="project" value="InterPro"/>
</dbReference>
<feature type="compositionally biased region" description="Low complexity" evidence="2">
    <location>
        <begin position="460"/>
        <end position="472"/>
    </location>
</feature>
<evidence type="ECO:0000313" key="4">
    <source>
        <dbReference type="EMBL" id="SCU78457.1"/>
    </source>
</evidence>
<accession>A0A1G4IP21</accession>
<dbReference type="PROSITE" id="PS00108">
    <property type="entry name" value="PROTEIN_KINASE_ST"/>
    <property type="match status" value="1"/>
</dbReference>
<sequence>MSKSESSSHELASGVNSNRSGILPGLEQLKTGSQVIVGNHRVEIVSYLAEGGFAQIYVVKFVEYANELEKQPSVTLALDQLACLKRVLVTDENGLNEMRNEVSVMKQLSGSPNVVQYYDSHASRSRDGTAGFEVMLLMELCPNNSLLDYMNQRLATKLTEHEIIKIMFDVTRALAQMHYLLVPLIHRDIKIENVLVDAENNFKLCDFGSTSICLPVASTHQEIALLTNNIYIHTTPQYRSPEMIDLYRCLPIDEKSDIWALGIFLYKLLFYTTPFELTGQFAILHSKYEFPANHYSSKLINLIIIMLAENPNLRPNIYQVMDLLCSILKCQNPIEDKYKLGPYSFDKYAKYQAKLQKIQYQMYLSYENKERVDAMNDLFINCFEVAPKQPANMGTNTTKSSDLSLTSKEDTSEMGGDQNETLSVGEEDIGLVQRQFPSVEDLDTYLHDGGKREGGRHDSNTSTSLGTGSHSSSKIDLAKSPDDLSILKQVQNPIPQSGSSQMVRDATARSTTSAKQHKSSNPFPFIQQDNYGVDSDSNRIFDSDGVPKDPDQQFFAPDSGLNPSQNVQSHQQISNYQLNEQQGAAQSFQPPRQDAELPGPYNHYFGGSASPMLERSTENHATSHYPYQASNNKQEQQAKSLIQQQTQQQAQPQKQAKPLGQQQPQSLAQQQPQSHSQKSTVEKEELLVDFSRADKKEPQKLDLTIDSVDLSTPSKGGAKNSINVSEQSLVSSESFPVEVRKKSSKQNTSRAPPTEKPAPHATQPATGRQSLDLKYQEMDFSVSPPPDVKLEKIKTTSHQTRKSNNGSSDLKKSFARGRKSLDLDQLKRETATPVENISNKRKSFFGKFKS</sequence>
<gene>
    <name evidence="4" type="ORF">LANO_0A03070G</name>
</gene>
<dbReference type="GO" id="GO:0007015">
    <property type="term" value="P:actin filament organization"/>
    <property type="evidence" value="ECO:0007669"/>
    <property type="project" value="TreeGrafter"/>
</dbReference>
<proteinExistence type="predicted"/>
<evidence type="ECO:0000313" key="5">
    <source>
        <dbReference type="Proteomes" id="UP000189911"/>
    </source>
</evidence>
<dbReference type="InterPro" id="IPR000719">
    <property type="entry name" value="Prot_kinase_dom"/>
</dbReference>
<feature type="compositionally biased region" description="Polar residues" evidence="2">
    <location>
        <begin position="796"/>
        <end position="808"/>
    </location>
</feature>
<reference evidence="5" key="1">
    <citation type="submission" date="2016-03" db="EMBL/GenBank/DDBJ databases">
        <authorList>
            <person name="Devillers Hugo."/>
        </authorList>
    </citation>
    <scope>NUCLEOTIDE SEQUENCE [LARGE SCALE GENOMIC DNA]</scope>
</reference>
<dbReference type="InterPro" id="IPR011009">
    <property type="entry name" value="Kinase-like_dom_sf"/>
</dbReference>
<dbReference type="SMART" id="SM00220">
    <property type="entry name" value="S_TKc"/>
    <property type="match status" value="1"/>
</dbReference>
<dbReference type="GO" id="GO:0005737">
    <property type="term" value="C:cytoplasm"/>
    <property type="evidence" value="ECO:0007669"/>
    <property type="project" value="TreeGrafter"/>
</dbReference>
<protein>
    <submittedName>
        <fullName evidence="4">LANO_0A03070g1_1</fullName>
    </submittedName>
</protein>
<keyword evidence="5" id="KW-1185">Reference proteome</keyword>
<dbReference type="InterPro" id="IPR008271">
    <property type="entry name" value="Ser/Thr_kinase_AS"/>
</dbReference>
<feature type="region of interest" description="Disordered" evidence="2">
    <location>
        <begin position="492"/>
        <end position="551"/>
    </location>
</feature>
<dbReference type="SUPFAM" id="SSF56112">
    <property type="entry name" value="Protein kinase-like (PK-like)"/>
    <property type="match status" value="1"/>
</dbReference>
<feature type="region of interest" description="Disordered" evidence="2">
    <location>
        <begin position="390"/>
        <end position="424"/>
    </location>
</feature>
<feature type="compositionally biased region" description="Low complexity" evidence="2">
    <location>
        <begin position="637"/>
        <end position="679"/>
    </location>
</feature>
<feature type="compositionally biased region" description="Basic and acidic residues" evidence="2">
    <location>
        <begin position="819"/>
        <end position="830"/>
    </location>
</feature>
<dbReference type="GO" id="GO:0000147">
    <property type="term" value="P:actin cortical patch assembly"/>
    <property type="evidence" value="ECO:0007669"/>
    <property type="project" value="TreeGrafter"/>
</dbReference>
<feature type="compositionally biased region" description="Low complexity" evidence="2">
    <location>
        <begin position="395"/>
        <end position="406"/>
    </location>
</feature>
<feature type="compositionally biased region" description="Basic and acidic residues" evidence="2">
    <location>
        <begin position="444"/>
        <end position="459"/>
    </location>
</feature>
<feature type="compositionally biased region" description="Basic and acidic residues" evidence="2">
    <location>
        <begin position="680"/>
        <end position="700"/>
    </location>
</feature>
<feature type="region of interest" description="Disordered" evidence="2">
    <location>
        <begin position="440"/>
        <end position="477"/>
    </location>
</feature>
<name>A0A1G4IP21_9SACH</name>
<feature type="compositionally biased region" description="Polar residues" evidence="2">
    <location>
        <begin position="581"/>
        <end position="590"/>
    </location>
</feature>
<feature type="compositionally biased region" description="Basic and acidic residues" evidence="2">
    <location>
        <begin position="536"/>
        <end position="551"/>
    </location>
</feature>
<dbReference type="Proteomes" id="UP000189911">
    <property type="component" value="Chromosome A"/>
</dbReference>
<feature type="compositionally biased region" description="Polar residues" evidence="2">
    <location>
        <begin position="492"/>
        <end position="530"/>
    </location>
</feature>
<dbReference type="EMBL" id="LT598449">
    <property type="protein sequence ID" value="SCU78457.1"/>
    <property type="molecule type" value="Genomic_DNA"/>
</dbReference>
<evidence type="ECO:0000256" key="2">
    <source>
        <dbReference type="SAM" id="MobiDB-lite"/>
    </source>
</evidence>
<dbReference type="PROSITE" id="PS50011">
    <property type="entry name" value="PROTEIN_KINASE_DOM"/>
    <property type="match status" value="1"/>
</dbReference>
<evidence type="ECO:0000256" key="1">
    <source>
        <dbReference type="ARBA" id="ARBA00022741"/>
    </source>
</evidence>
<dbReference type="Pfam" id="PF00069">
    <property type="entry name" value="Pkinase"/>
    <property type="match status" value="1"/>
</dbReference>
<dbReference type="GO" id="GO:0004674">
    <property type="term" value="F:protein serine/threonine kinase activity"/>
    <property type="evidence" value="ECO:0007669"/>
    <property type="project" value="TreeGrafter"/>
</dbReference>
<dbReference type="OrthoDB" id="2018507at2759"/>
<dbReference type="PANTHER" id="PTHR22967:SF65">
    <property type="entry name" value="SERINE_THREONINE-PROTEIN KINASE AKL1"/>
    <property type="match status" value="1"/>
</dbReference>
<dbReference type="PANTHER" id="PTHR22967">
    <property type="entry name" value="SERINE/THREONINE PROTEIN KINASE"/>
    <property type="match status" value="1"/>
</dbReference>
<feature type="compositionally biased region" description="Polar residues" evidence="2">
    <location>
        <begin position="709"/>
        <end position="734"/>
    </location>
</feature>
<feature type="domain" description="Protein kinase" evidence="3">
    <location>
        <begin position="42"/>
        <end position="328"/>
    </location>
</feature>
<dbReference type="Gene3D" id="1.10.510.10">
    <property type="entry name" value="Transferase(Phosphotransferase) domain 1"/>
    <property type="match status" value="1"/>
</dbReference>
<keyword evidence="1" id="KW-0547">Nucleotide-binding</keyword>
<feature type="compositionally biased region" description="Basic residues" evidence="2">
    <location>
        <begin position="839"/>
        <end position="850"/>
    </location>
</feature>